<protein>
    <submittedName>
        <fullName evidence="1">Uncharacterized protein</fullName>
    </submittedName>
</protein>
<keyword evidence="2" id="KW-1185">Reference proteome</keyword>
<proteinExistence type="predicted"/>
<gene>
    <name evidence="1" type="ordered locus">Achl_1720</name>
</gene>
<name>B8H6Y1_PSECP</name>
<accession>B8H6Y1</accession>
<sequence length="50" mass="5401">MSTLFGSDWALPISNSSGFRIFSRVSGALKRLMDANGQSSELARQVILAN</sequence>
<dbReference type="AlphaFoldDB" id="B8H6Y1"/>
<dbReference type="HOGENOM" id="CLU_3114020_0_0_11"/>
<organism evidence="1 2">
    <name type="scientific">Pseudarthrobacter chlorophenolicus (strain ATCC 700700 / DSM 12829 / CIP 107037 / JCM 12360 / KCTC 9906 / NCIMB 13794 / A6)</name>
    <name type="common">Arthrobacter chlorophenolicus</name>
    <dbReference type="NCBI Taxonomy" id="452863"/>
    <lineage>
        <taxon>Bacteria</taxon>
        <taxon>Bacillati</taxon>
        <taxon>Actinomycetota</taxon>
        <taxon>Actinomycetes</taxon>
        <taxon>Micrococcales</taxon>
        <taxon>Micrococcaceae</taxon>
        <taxon>Pseudarthrobacter</taxon>
    </lineage>
</organism>
<dbReference type="KEGG" id="ach:Achl_1720"/>
<dbReference type="EMBL" id="CP001341">
    <property type="protein sequence ID" value="ACL39702.1"/>
    <property type="molecule type" value="Genomic_DNA"/>
</dbReference>
<evidence type="ECO:0000313" key="1">
    <source>
        <dbReference type="EMBL" id="ACL39702.1"/>
    </source>
</evidence>
<reference evidence="1" key="1">
    <citation type="submission" date="2009-01" db="EMBL/GenBank/DDBJ databases">
        <title>Complete sequence of chromosome of Arthrobacter chlorophenolicus A6.</title>
        <authorList>
            <consortium name="US DOE Joint Genome Institute"/>
            <person name="Lucas S."/>
            <person name="Copeland A."/>
            <person name="Lapidus A."/>
            <person name="Glavina del Rio T."/>
            <person name="Tice H."/>
            <person name="Bruce D."/>
            <person name="Goodwin L."/>
            <person name="Pitluck S."/>
            <person name="Goltsman E."/>
            <person name="Clum A."/>
            <person name="Larimer F."/>
            <person name="Land M."/>
            <person name="Hauser L."/>
            <person name="Kyrpides N."/>
            <person name="Mikhailova N."/>
            <person name="Jansson J."/>
            <person name="Richardson P."/>
        </authorList>
    </citation>
    <scope>NUCLEOTIDE SEQUENCE [LARGE SCALE GENOMIC DNA]</scope>
    <source>
        <strain evidence="1">A6</strain>
    </source>
</reference>
<dbReference type="Proteomes" id="UP000002505">
    <property type="component" value="Chromosome"/>
</dbReference>
<evidence type="ECO:0000313" key="2">
    <source>
        <dbReference type="Proteomes" id="UP000002505"/>
    </source>
</evidence>